<proteinExistence type="predicted"/>
<gene>
    <name evidence="1" type="ORF">JOD41_000893</name>
</gene>
<dbReference type="EMBL" id="JAFBDH010000003">
    <property type="protein sequence ID" value="MBM7550162.1"/>
    <property type="molecule type" value="Genomic_DNA"/>
</dbReference>
<comment type="caution">
    <text evidence="1">The sequence shown here is derived from an EMBL/GenBank/DDBJ whole genome shotgun (WGS) entry which is preliminary data.</text>
</comment>
<evidence type="ECO:0000313" key="1">
    <source>
        <dbReference type="EMBL" id="MBM7550162.1"/>
    </source>
</evidence>
<protein>
    <submittedName>
        <fullName evidence="1">Uncharacterized protein</fullName>
    </submittedName>
</protein>
<dbReference type="Proteomes" id="UP000720595">
    <property type="component" value="Unassembled WGS sequence"/>
</dbReference>
<sequence>MIKMEKIKLYDENNVEVEFFVDAKFSIEDTDYVALYTDEDEPEIYILKVIEDENGDELLSGIDDDELEEAKKAYEELLDEIE</sequence>
<dbReference type="InterPro" id="IPR009711">
    <property type="entry name" value="UPF0473"/>
</dbReference>
<organism evidence="1 2">
    <name type="scientific">Peptoniphilus gorbachii</name>
    <dbReference type="NCBI Taxonomy" id="411567"/>
    <lineage>
        <taxon>Bacteria</taxon>
        <taxon>Bacillati</taxon>
        <taxon>Bacillota</taxon>
        <taxon>Tissierellia</taxon>
        <taxon>Tissierellales</taxon>
        <taxon>Peptoniphilaceae</taxon>
        <taxon>Peptoniphilus</taxon>
    </lineage>
</organism>
<keyword evidence="2" id="KW-1185">Reference proteome</keyword>
<name>A0ABS2MJG6_9FIRM</name>
<dbReference type="Pfam" id="PF06949">
    <property type="entry name" value="DUF1292"/>
    <property type="match status" value="1"/>
</dbReference>
<reference evidence="1 2" key="1">
    <citation type="submission" date="2021-01" db="EMBL/GenBank/DDBJ databases">
        <title>Genomic Encyclopedia of Type Strains, Phase IV (KMG-IV): sequencing the most valuable type-strain genomes for metagenomic binning, comparative biology and taxonomic classification.</title>
        <authorList>
            <person name="Goeker M."/>
        </authorList>
    </citation>
    <scope>NUCLEOTIDE SEQUENCE [LARGE SCALE GENOMIC DNA]</scope>
    <source>
        <strain evidence="1 2">DSM 21461</strain>
    </source>
</reference>
<accession>A0ABS2MJG6</accession>
<evidence type="ECO:0000313" key="2">
    <source>
        <dbReference type="Proteomes" id="UP000720595"/>
    </source>
</evidence>